<evidence type="ECO:0000313" key="5">
    <source>
        <dbReference type="EMBL" id="ATY67182.1"/>
    </source>
</evidence>
<dbReference type="AlphaFoldDB" id="A0A2H4SVQ3"/>
<evidence type="ECO:0000256" key="1">
    <source>
        <dbReference type="ARBA" id="ARBA00001255"/>
    </source>
</evidence>
<sequence>MKYSSTLAALVPLVAAVGKIPDNFKPGARWQVEIQNPLIVPSSSTQKLVPDADIWDIDLWHADANRSIIPALHAHDKIVICYLNLGAVQPDECDFNTSWYKDGGKDNKWTGPWYYDANYDPDSPDNEGNRYCERYVDFTDTPIRDLMKARLKTARDLGCDGVDPDNIDISSITWGSGATPPTRKQVSAALVDLAAYAHSMTSTRGFQFLIGQKNGAEYAADLVGHYDFAVLERCLEAGFCGNFTGYLAAGKPVLAIEYPASLEDAGDGTSGCNMTRESRCESGDADCPCRDIGGEPFAGMDRVLKLDFDDFGLNGCTQYCDSRVVVTPTDTDNKGVCRYGGGSVAQFQQILTGECVVAAMSAGWEVTPLPCTTIQ</sequence>
<proteinExistence type="predicted"/>
<dbReference type="GO" id="GO:0004557">
    <property type="term" value="F:alpha-galactosidase activity"/>
    <property type="evidence" value="ECO:0007669"/>
    <property type="project" value="UniProtKB-EC"/>
</dbReference>
<comment type="catalytic activity">
    <reaction evidence="1">
        <text>Hydrolysis of terminal, non-reducing alpha-D-galactose residues in alpha-D-galactosides, including galactose oligosaccharides, galactomannans and galactolipids.</text>
        <dbReference type="EC" id="3.2.1.22"/>
    </reaction>
</comment>
<accession>A0A2H4SVQ3</accession>
<gene>
    <name evidence="5" type="ORF">A9K55_000377</name>
</gene>
<dbReference type="PANTHER" id="PTHR35273">
    <property type="entry name" value="ALPHA-1,4 POLYGALACTOSAMINIDASE, PUTATIVE (AFU_ORTHOLOGUE AFUA_3G07890)-RELATED"/>
    <property type="match status" value="1"/>
</dbReference>
<evidence type="ECO:0000313" key="6">
    <source>
        <dbReference type="Proteomes" id="UP000323067"/>
    </source>
</evidence>
<dbReference type="Gene3D" id="3.20.20.70">
    <property type="entry name" value="Aldolase class I"/>
    <property type="match status" value="1"/>
</dbReference>
<dbReference type="Proteomes" id="UP000323067">
    <property type="component" value="Chromosome i"/>
</dbReference>
<name>A0A2H4SVQ3_CORMI</name>
<dbReference type="OrthoDB" id="2108802at2759"/>
<dbReference type="SUPFAM" id="SSF51445">
    <property type="entry name" value="(Trans)glycosidases"/>
    <property type="match status" value="1"/>
</dbReference>
<keyword evidence="3" id="KW-0732">Signal</keyword>
<dbReference type="InterPro" id="IPR013785">
    <property type="entry name" value="Aldolase_TIM"/>
</dbReference>
<feature type="chain" id="PRO_5014196838" description="alpha-galactosidase" evidence="3">
    <location>
        <begin position="17"/>
        <end position="375"/>
    </location>
</feature>
<evidence type="ECO:0000256" key="2">
    <source>
        <dbReference type="ARBA" id="ARBA00012755"/>
    </source>
</evidence>
<dbReference type="PANTHER" id="PTHR35273:SF2">
    <property type="entry name" value="ALPHA-GALACTOSIDASE"/>
    <property type="match status" value="1"/>
</dbReference>
<dbReference type="InterPro" id="IPR017853">
    <property type="entry name" value="GH"/>
</dbReference>
<dbReference type="EC" id="3.2.1.22" evidence="2"/>
<evidence type="ECO:0000259" key="4">
    <source>
        <dbReference type="Pfam" id="PF03537"/>
    </source>
</evidence>
<protein>
    <recommendedName>
        <fullName evidence="2">alpha-galactosidase</fullName>
        <ecNumber evidence="2">3.2.1.22</ecNumber>
    </recommendedName>
</protein>
<reference evidence="5 6" key="1">
    <citation type="journal article" date="2017" name="BMC Genomics">
        <title>Chromosome level assembly and secondary metabolite potential of the parasitic fungus Cordyceps militaris.</title>
        <authorList>
            <person name="Kramer G.J."/>
            <person name="Nodwell J.R."/>
        </authorList>
    </citation>
    <scope>NUCLEOTIDE SEQUENCE [LARGE SCALE GENOMIC DNA]</scope>
    <source>
        <strain evidence="5 6">ATCC 34164</strain>
    </source>
</reference>
<evidence type="ECO:0000256" key="3">
    <source>
        <dbReference type="SAM" id="SignalP"/>
    </source>
</evidence>
<dbReference type="InterPro" id="IPR004352">
    <property type="entry name" value="GH114_TIM-barrel"/>
</dbReference>
<dbReference type="EMBL" id="CP023328">
    <property type="protein sequence ID" value="ATY67182.1"/>
    <property type="molecule type" value="Genomic_DNA"/>
</dbReference>
<dbReference type="VEuPathDB" id="FungiDB:A9K55_000377"/>
<dbReference type="VEuPathDB" id="FungiDB:CCM_09229"/>
<feature type="signal peptide" evidence="3">
    <location>
        <begin position="1"/>
        <end position="16"/>
    </location>
</feature>
<dbReference type="Pfam" id="PF03537">
    <property type="entry name" value="Glyco_hydro_114"/>
    <property type="match status" value="1"/>
</dbReference>
<feature type="domain" description="Glycoside-hydrolase family GH114 TIM-barrel" evidence="4">
    <location>
        <begin position="30"/>
        <end position="273"/>
    </location>
</feature>
<organism evidence="5 6">
    <name type="scientific">Cordyceps militaris</name>
    <name type="common">Caterpillar fungus</name>
    <name type="synonym">Clavaria militaris</name>
    <dbReference type="NCBI Taxonomy" id="73501"/>
    <lineage>
        <taxon>Eukaryota</taxon>
        <taxon>Fungi</taxon>
        <taxon>Dikarya</taxon>
        <taxon>Ascomycota</taxon>
        <taxon>Pezizomycotina</taxon>
        <taxon>Sordariomycetes</taxon>
        <taxon>Hypocreomycetidae</taxon>
        <taxon>Hypocreales</taxon>
        <taxon>Cordycipitaceae</taxon>
        <taxon>Cordyceps</taxon>
    </lineage>
</organism>